<organism evidence="7 8">
    <name type="scientific">Natronocella acetinitrilica</name>
    <dbReference type="NCBI Taxonomy" id="414046"/>
    <lineage>
        <taxon>Bacteria</taxon>
        <taxon>Pseudomonadati</taxon>
        <taxon>Pseudomonadota</taxon>
        <taxon>Gammaproteobacteria</taxon>
        <taxon>Chromatiales</taxon>
        <taxon>Ectothiorhodospiraceae</taxon>
        <taxon>Natronocella</taxon>
    </lineage>
</organism>
<dbReference type="PANTHER" id="PTHR39210:SF1">
    <property type="entry name" value="HEPARIN-SULFATE LYASE"/>
    <property type="match status" value="1"/>
</dbReference>
<evidence type="ECO:0000313" key="8">
    <source>
        <dbReference type="Proteomes" id="UP001205843"/>
    </source>
</evidence>
<dbReference type="Gene3D" id="1.50.10.100">
    <property type="entry name" value="Chondroitin AC/alginate lyase"/>
    <property type="match status" value="1"/>
</dbReference>
<comment type="subcellular location">
    <subcellularLocation>
        <location evidence="1">Periplasm</location>
    </subcellularLocation>
</comment>
<keyword evidence="3" id="KW-0574">Periplasm</keyword>
<accession>A0AAE3G4Q0</accession>
<reference evidence="7" key="1">
    <citation type="submission" date="2022-03" db="EMBL/GenBank/DDBJ databases">
        <title>Genomic Encyclopedia of Type Strains, Phase III (KMG-III): the genomes of soil and plant-associated and newly described type strains.</title>
        <authorList>
            <person name="Whitman W."/>
        </authorList>
    </citation>
    <scope>NUCLEOTIDE SEQUENCE</scope>
    <source>
        <strain evidence="7">ANL 6-2</strain>
    </source>
</reference>
<evidence type="ECO:0000256" key="1">
    <source>
        <dbReference type="ARBA" id="ARBA00004418"/>
    </source>
</evidence>
<dbReference type="PANTHER" id="PTHR39210">
    <property type="entry name" value="HEPARIN-SULFATE LYASE"/>
    <property type="match status" value="1"/>
</dbReference>
<dbReference type="GO" id="GO:0016829">
    <property type="term" value="F:lyase activity"/>
    <property type="evidence" value="ECO:0007669"/>
    <property type="project" value="UniProtKB-KW"/>
</dbReference>
<dbReference type="AlphaFoldDB" id="A0AAE3G4Q0"/>
<evidence type="ECO:0000313" key="7">
    <source>
        <dbReference type="EMBL" id="MCP1675805.1"/>
    </source>
</evidence>
<dbReference type="InterPro" id="IPR012480">
    <property type="entry name" value="Hepar_II_III_C"/>
</dbReference>
<proteinExistence type="predicted"/>
<gene>
    <name evidence="7" type="ORF">J2T57_002960</name>
</gene>
<evidence type="ECO:0000259" key="5">
    <source>
        <dbReference type="Pfam" id="PF07940"/>
    </source>
</evidence>
<dbReference type="GO" id="GO:0042597">
    <property type="term" value="C:periplasmic space"/>
    <property type="evidence" value="ECO:0007669"/>
    <property type="project" value="UniProtKB-SubCell"/>
</dbReference>
<comment type="caution">
    <text evidence="7">The sequence shown here is derived from an EMBL/GenBank/DDBJ whole genome shotgun (WGS) entry which is preliminary data.</text>
</comment>
<evidence type="ECO:0000256" key="2">
    <source>
        <dbReference type="ARBA" id="ARBA00022729"/>
    </source>
</evidence>
<feature type="domain" description="Heparin-sulfate lyase N-terminal" evidence="6">
    <location>
        <begin position="99"/>
        <end position="330"/>
    </location>
</feature>
<feature type="domain" description="Heparinase II/III-like C-terminal" evidence="5">
    <location>
        <begin position="399"/>
        <end position="589"/>
    </location>
</feature>
<dbReference type="Pfam" id="PF16889">
    <property type="entry name" value="Hepar_II_III_N"/>
    <property type="match status" value="1"/>
</dbReference>
<keyword evidence="8" id="KW-1185">Reference proteome</keyword>
<dbReference type="Proteomes" id="UP001205843">
    <property type="component" value="Unassembled WGS sequence"/>
</dbReference>
<name>A0AAE3G4Q0_9GAMM</name>
<dbReference type="InterPro" id="IPR031680">
    <property type="entry name" value="Hepar_II_III_N"/>
</dbReference>
<dbReference type="InterPro" id="IPR008929">
    <property type="entry name" value="Chondroitin_lyas"/>
</dbReference>
<sequence>MIHDTSRSLGVLVSIAPPLLLVVWLWAPVLAHYYVPGADIDPQAVAAARDSPTDDAFVELRSQTFGVPRLTHYNDAEILEAASGLLERRFNLPGWTFRETGFPFRPEDVEADDGVWQLRYASFLLPGVLLEAHERSGDDSYLLATRDFLLDWNRFERHRRLPRGFMWNDHALAARTVALADFWRLYRQHAAYSPDHARQVLELVVRTGQFLAKPSHYTYATNHGTFQTLALMHLALSFPTLDQFVGYPALAVERLTEQMAYLVAADGTVLEHSPEYHYSGLERMATAFRYLTLADIPIPDDWWELYARAMSLQAAMQRPDGSLPRIGDTGVMAAARGVLVTERRPDGGALRPYHVANLKRLEDLQVQPVGGHAIWWGGRAASDSDPGRQTVLNWQHFPGHAHEHAAELSVNLWSDGVEWITGPGYWPYGLAGRREAVSWLGHNAPHWVDEPADGERHSQLLAMASAPELMAADLQRTRGNGANIRRQVLQVYGEYWLIIDAFSDDRPGTVRTTWTFDPQLQRDRAGVVDAMETTLRHQPSSRHLRLAWTGSSGLQVERLHGSESPWGGWVVDTDRTPRAAEALRMMQQVSEQAWTALVVHLPVSSAAPPADKTLSTQMLAWDGPEEWSLAINDADWELIVERTPGGLRLQNGLTTEPTDLFEWVPAEASEEGRQMLRTAFGEAEKRYGPRFNDYIEFRSLITGMTIVLLLAQEVVMLLCKRLLPGAYMPLRTLSGLAWIALGVGVHVRYLL</sequence>
<dbReference type="Pfam" id="PF07940">
    <property type="entry name" value="Hepar_II_III_C"/>
    <property type="match status" value="1"/>
</dbReference>
<evidence type="ECO:0000256" key="4">
    <source>
        <dbReference type="ARBA" id="ARBA00023239"/>
    </source>
</evidence>
<keyword evidence="2" id="KW-0732">Signal</keyword>
<evidence type="ECO:0000259" key="6">
    <source>
        <dbReference type="Pfam" id="PF16889"/>
    </source>
</evidence>
<keyword evidence="4" id="KW-0456">Lyase</keyword>
<dbReference type="Gene3D" id="2.70.98.70">
    <property type="match status" value="1"/>
</dbReference>
<dbReference type="SUPFAM" id="SSF48230">
    <property type="entry name" value="Chondroitin AC/alginate lyase"/>
    <property type="match status" value="1"/>
</dbReference>
<evidence type="ECO:0000256" key="3">
    <source>
        <dbReference type="ARBA" id="ARBA00022764"/>
    </source>
</evidence>
<protein>
    <recommendedName>
        <fullName evidence="9">Heparin-sulfate lyase N-terminal domain-containing protein</fullName>
    </recommendedName>
</protein>
<evidence type="ECO:0008006" key="9">
    <source>
        <dbReference type="Google" id="ProtNLM"/>
    </source>
</evidence>
<dbReference type="RefSeq" id="WP_253479652.1">
    <property type="nucleotide sequence ID" value="NZ_JALJXV010000007.1"/>
</dbReference>
<dbReference type="EMBL" id="JALJXV010000007">
    <property type="protein sequence ID" value="MCP1675805.1"/>
    <property type="molecule type" value="Genomic_DNA"/>
</dbReference>